<comment type="caution">
    <text evidence="1">The sequence shown here is derived from an EMBL/GenBank/DDBJ whole genome shotgun (WGS) entry which is preliminary data.</text>
</comment>
<protein>
    <submittedName>
        <fullName evidence="1">Uncharacterized protein</fullName>
    </submittedName>
</protein>
<accession>A0A5B7JC78</accession>
<organism evidence="1 2">
    <name type="scientific">Portunus trituberculatus</name>
    <name type="common">Swimming crab</name>
    <name type="synonym">Neptunus trituberculatus</name>
    <dbReference type="NCBI Taxonomy" id="210409"/>
    <lineage>
        <taxon>Eukaryota</taxon>
        <taxon>Metazoa</taxon>
        <taxon>Ecdysozoa</taxon>
        <taxon>Arthropoda</taxon>
        <taxon>Crustacea</taxon>
        <taxon>Multicrustacea</taxon>
        <taxon>Malacostraca</taxon>
        <taxon>Eumalacostraca</taxon>
        <taxon>Eucarida</taxon>
        <taxon>Decapoda</taxon>
        <taxon>Pleocyemata</taxon>
        <taxon>Brachyura</taxon>
        <taxon>Eubrachyura</taxon>
        <taxon>Portunoidea</taxon>
        <taxon>Portunidae</taxon>
        <taxon>Portuninae</taxon>
        <taxon>Portunus</taxon>
    </lineage>
</organism>
<sequence>MIRQRLKDTVTILVDERRNVNRAFKTTYFIIIILETSLECDTIIPLRVPVVPEEKGICDRALAGSKPSS</sequence>
<reference evidence="1 2" key="1">
    <citation type="submission" date="2019-05" db="EMBL/GenBank/DDBJ databases">
        <title>Another draft genome of Portunus trituberculatus and its Hox gene families provides insights of decapod evolution.</title>
        <authorList>
            <person name="Jeong J.-H."/>
            <person name="Song I."/>
            <person name="Kim S."/>
            <person name="Choi T."/>
            <person name="Kim D."/>
            <person name="Ryu S."/>
            <person name="Kim W."/>
        </authorList>
    </citation>
    <scope>NUCLEOTIDE SEQUENCE [LARGE SCALE GENOMIC DNA]</scope>
    <source>
        <tissue evidence="1">Muscle</tissue>
    </source>
</reference>
<evidence type="ECO:0000313" key="1">
    <source>
        <dbReference type="EMBL" id="MPC92255.1"/>
    </source>
</evidence>
<dbReference type="EMBL" id="VSRR010090616">
    <property type="protein sequence ID" value="MPC92255.1"/>
    <property type="molecule type" value="Genomic_DNA"/>
</dbReference>
<gene>
    <name evidence="1" type="ORF">E2C01_087334</name>
</gene>
<dbReference type="Proteomes" id="UP000324222">
    <property type="component" value="Unassembled WGS sequence"/>
</dbReference>
<name>A0A5B7JC78_PORTR</name>
<proteinExistence type="predicted"/>
<dbReference type="AlphaFoldDB" id="A0A5B7JC78"/>
<evidence type="ECO:0000313" key="2">
    <source>
        <dbReference type="Proteomes" id="UP000324222"/>
    </source>
</evidence>
<keyword evidence="2" id="KW-1185">Reference proteome</keyword>